<evidence type="ECO:0000256" key="1">
    <source>
        <dbReference type="ARBA" id="ARBA00004772"/>
    </source>
</evidence>
<dbReference type="GO" id="GO:0006782">
    <property type="term" value="P:protoporphyrinogen IX biosynthetic process"/>
    <property type="evidence" value="ECO:0007669"/>
    <property type="project" value="UniProtKB-UniRule"/>
</dbReference>
<dbReference type="Pfam" id="PF02602">
    <property type="entry name" value="HEM4"/>
    <property type="match status" value="1"/>
</dbReference>
<comment type="catalytic activity">
    <reaction evidence="8 9">
        <text>hydroxymethylbilane = uroporphyrinogen III + H2O</text>
        <dbReference type="Rhea" id="RHEA:18965"/>
        <dbReference type="ChEBI" id="CHEBI:15377"/>
        <dbReference type="ChEBI" id="CHEBI:57308"/>
        <dbReference type="ChEBI" id="CHEBI:57845"/>
        <dbReference type="EC" id="4.2.1.75"/>
    </reaction>
</comment>
<dbReference type="AlphaFoldDB" id="A0A0C1UMS0"/>
<reference evidence="11" key="1">
    <citation type="submission" date="2014-11" db="EMBL/GenBank/DDBJ databases">
        <authorList>
            <person name="Malar M.C."/>
            <person name="Sen D."/>
            <person name="Tripathy S."/>
        </authorList>
    </citation>
    <scope>NUCLEOTIDE SEQUENCE</scope>
    <source>
        <strain evidence="11">BDU141951</strain>
    </source>
</reference>
<accession>A0A0C1UMS0</accession>
<dbReference type="GO" id="GO:0006780">
    <property type="term" value="P:uroporphyrinogen III biosynthetic process"/>
    <property type="evidence" value="ECO:0007669"/>
    <property type="project" value="UniProtKB-UniRule"/>
</dbReference>
<evidence type="ECO:0000256" key="6">
    <source>
        <dbReference type="ARBA" id="ARBA00037589"/>
    </source>
</evidence>
<dbReference type="PANTHER" id="PTHR38042">
    <property type="entry name" value="UROPORPHYRINOGEN-III SYNTHASE, CHLOROPLASTIC"/>
    <property type="match status" value="1"/>
</dbReference>
<dbReference type="UniPathway" id="UPA00251">
    <property type="reaction ID" value="UER00320"/>
</dbReference>
<name>A0A0C1UMS0_9CYAN</name>
<evidence type="ECO:0000256" key="2">
    <source>
        <dbReference type="ARBA" id="ARBA00008133"/>
    </source>
</evidence>
<evidence type="ECO:0000256" key="3">
    <source>
        <dbReference type="ARBA" id="ARBA00013109"/>
    </source>
</evidence>
<keyword evidence="4 9" id="KW-0456">Lyase</keyword>
<dbReference type="InterPro" id="IPR039793">
    <property type="entry name" value="UROS/Hem4"/>
</dbReference>
<evidence type="ECO:0000256" key="8">
    <source>
        <dbReference type="ARBA" id="ARBA00048617"/>
    </source>
</evidence>
<comment type="similarity">
    <text evidence="2 9">Belongs to the uroporphyrinogen-III synthase family.</text>
</comment>
<keyword evidence="5 9" id="KW-0627">Porphyrin biosynthesis</keyword>
<comment type="function">
    <text evidence="6 9">Catalyzes cyclization of the linear tetrapyrrole, hydroxymethylbilane, to the macrocyclic uroporphyrinogen III.</text>
</comment>
<dbReference type="GO" id="GO:0004852">
    <property type="term" value="F:uroporphyrinogen-III synthase activity"/>
    <property type="evidence" value="ECO:0007669"/>
    <property type="project" value="UniProtKB-UniRule"/>
</dbReference>
<dbReference type="EMBL" id="JTHE02000003">
    <property type="protein sequence ID" value="NEV66469.1"/>
    <property type="molecule type" value="Genomic_DNA"/>
</dbReference>
<sequence length="268" mass="28536">MARLPSAPASITALVTRSAGQSSQFTTLLKAAGIQVLEMPALEIRPPSTWQPLDAAIAHLNTYDWLILTSANAVTFFWQRLAAVGNPAELASVKLAVVGKKTASVLQQQGYQADFIPPNFVADSLVAAFPESVQGRKLLFPRVESGGREILVNEMTAAGATVTEVPAYESGCPQTPDPAAIAALQSQQIHVITFASSKTVRHTCQLLQQGLGTNWTAYLEQVAIASIGPKTSDTCRELLGRVDIEAAEYTLEGLTQAITEWASSASLD</sequence>
<reference evidence="11" key="3">
    <citation type="submission" date="2020-02" db="EMBL/GenBank/DDBJ databases">
        <authorList>
            <person name="Sarangi A.N."/>
            <person name="Ghosh S."/>
            <person name="Mukherjee M."/>
            <person name="Tripathy S."/>
        </authorList>
    </citation>
    <scope>NUCLEOTIDE SEQUENCE</scope>
    <source>
        <strain evidence="11">BDU141951</strain>
    </source>
</reference>
<evidence type="ECO:0000256" key="9">
    <source>
        <dbReference type="RuleBase" id="RU366031"/>
    </source>
</evidence>
<comment type="caution">
    <text evidence="11">The sequence shown here is derived from an EMBL/GenBank/DDBJ whole genome shotgun (WGS) entry which is preliminary data.</text>
</comment>
<protein>
    <recommendedName>
        <fullName evidence="7 9">Uroporphyrinogen-III synthase</fullName>
        <ecNumber evidence="3 9">4.2.1.75</ecNumber>
    </recommendedName>
</protein>
<feature type="domain" description="Tetrapyrrole biosynthesis uroporphyrinogen III synthase" evidence="10">
    <location>
        <begin position="24"/>
        <end position="256"/>
    </location>
</feature>
<evidence type="ECO:0000256" key="7">
    <source>
        <dbReference type="ARBA" id="ARBA00040167"/>
    </source>
</evidence>
<evidence type="ECO:0000256" key="4">
    <source>
        <dbReference type="ARBA" id="ARBA00023239"/>
    </source>
</evidence>
<proteinExistence type="inferred from homology"/>
<evidence type="ECO:0000259" key="10">
    <source>
        <dbReference type="Pfam" id="PF02602"/>
    </source>
</evidence>
<dbReference type="CDD" id="cd06578">
    <property type="entry name" value="HemD"/>
    <property type="match status" value="1"/>
</dbReference>
<dbReference type="InterPro" id="IPR036108">
    <property type="entry name" value="4pyrrol_syn_uPrphyn_synt_sf"/>
</dbReference>
<organism evidence="11">
    <name type="scientific">Lyngbya confervoides BDU141951</name>
    <dbReference type="NCBI Taxonomy" id="1574623"/>
    <lineage>
        <taxon>Bacteria</taxon>
        <taxon>Bacillati</taxon>
        <taxon>Cyanobacteriota</taxon>
        <taxon>Cyanophyceae</taxon>
        <taxon>Oscillatoriophycideae</taxon>
        <taxon>Oscillatoriales</taxon>
        <taxon>Microcoleaceae</taxon>
        <taxon>Lyngbya</taxon>
    </lineage>
</organism>
<dbReference type="Gene3D" id="3.40.50.10090">
    <property type="match status" value="2"/>
</dbReference>
<dbReference type="PANTHER" id="PTHR38042:SF1">
    <property type="entry name" value="UROPORPHYRINOGEN-III SYNTHASE, CHLOROPLASTIC"/>
    <property type="match status" value="1"/>
</dbReference>
<evidence type="ECO:0000313" key="11">
    <source>
        <dbReference type="EMBL" id="NEV66469.1"/>
    </source>
</evidence>
<evidence type="ECO:0000256" key="5">
    <source>
        <dbReference type="ARBA" id="ARBA00023244"/>
    </source>
</evidence>
<reference evidence="11" key="2">
    <citation type="journal article" date="2015" name="Genome Announc.">
        <title>Draft Genome Sequence of Filamentous Marine Cyanobacterium Lyngbya confervoides Strain BDU141951.</title>
        <authorList>
            <person name="Chandrababunaidu M.M."/>
            <person name="Sen D."/>
            <person name="Tripathy S."/>
        </authorList>
    </citation>
    <scope>NUCLEOTIDE SEQUENCE</scope>
    <source>
        <strain evidence="11">BDU141951</strain>
    </source>
</reference>
<dbReference type="InterPro" id="IPR003754">
    <property type="entry name" value="4pyrrol_synth_uPrphyn_synth"/>
</dbReference>
<dbReference type="SUPFAM" id="SSF69618">
    <property type="entry name" value="HemD-like"/>
    <property type="match status" value="1"/>
</dbReference>
<gene>
    <name evidence="11" type="ORF">QQ91_005015</name>
</gene>
<dbReference type="EC" id="4.2.1.75" evidence="3 9"/>
<comment type="pathway">
    <text evidence="1 9">Porphyrin-containing compound metabolism; protoporphyrin-IX biosynthesis; coproporphyrinogen-III from 5-aminolevulinate: step 3/4.</text>
</comment>
<dbReference type="FunFam" id="3.40.50.10090:FF:000001">
    <property type="entry name" value="Bifunctional uroporphyrinogen-III C-methyltransferase/uroporphyrinogen-III synthase"/>
    <property type="match status" value="1"/>
</dbReference>